<comment type="caution">
    <text evidence="1">The sequence shown here is derived from an EMBL/GenBank/DDBJ whole genome shotgun (WGS) entry which is preliminary data.</text>
</comment>
<evidence type="ECO:0000313" key="2">
    <source>
        <dbReference type="Proteomes" id="UP000092993"/>
    </source>
</evidence>
<reference evidence="1 2" key="1">
    <citation type="submission" date="2016-03" db="EMBL/GenBank/DDBJ databases">
        <title>Whole genome sequencing of Grifola frondosa 9006-11.</title>
        <authorList>
            <person name="Min B."/>
            <person name="Park H."/>
            <person name="Kim J.-G."/>
            <person name="Cho H."/>
            <person name="Oh Y.-L."/>
            <person name="Kong W.-S."/>
            <person name="Choi I.-G."/>
        </authorList>
    </citation>
    <scope>NUCLEOTIDE SEQUENCE [LARGE SCALE GENOMIC DNA]</scope>
    <source>
        <strain evidence="1 2">9006-11</strain>
    </source>
</reference>
<dbReference type="OrthoDB" id="2802139at2759"/>
<sequence length="345" mass="40307">MVAAGIDLEDQQHRLHADAVALGQHATDLQRAKIQERRNSLQRQIEAWTEIQQLYIPGVVVLRARAGPSDSPVLAEDFPLWLPSAAVLKISVNPRILEHEWELRYGQAHETLDCLRRHLRLRTHMYKYKDRFIRGQQENTRARTTIAGVEQWVASDANRYRKAYDALDTLAPLLLKTGWRMMLRLLRPEDIRGFEEDRTISRDRIQLSWIWKTPQAEPSGTVRSGEETSEEREDTQEALRIKWCKARARAARWWEECQLLDEEMRRVLAFHKWQASWWKEQAHRHEDVSSELAEGLEAYAERQAELRLAMRDRCCTAWANVPDYIRAANAAMQIDDADSEMTFVA</sequence>
<gene>
    <name evidence="1" type="ORF">A0H81_03924</name>
</gene>
<dbReference type="OMA" id="HEWELRY"/>
<dbReference type="STRING" id="5627.A0A1C7MH04"/>
<dbReference type="EMBL" id="LUGG01000003">
    <property type="protein sequence ID" value="OBZ76108.1"/>
    <property type="molecule type" value="Genomic_DNA"/>
</dbReference>
<organism evidence="1 2">
    <name type="scientific">Grifola frondosa</name>
    <name type="common">Maitake</name>
    <name type="synonym">Polyporus frondosus</name>
    <dbReference type="NCBI Taxonomy" id="5627"/>
    <lineage>
        <taxon>Eukaryota</taxon>
        <taxon>Fungi</taxon>
        <taxon>Dikarya</taxon>
        <taxon>Basidiomycota</taxon>
        <taxon>Agaricomycotina</taxon>
        <taxon>Agaricomycetes</taxon>
        <taxon>Polyporales</taxon>
        <taxon>Grifolaceae</taxon>
        <taxon>Grifola</taxon>
    </lineage>
</organism>
<evidence type="ECO:0000313" key="1">
    <source>
        <dbReference type="EMBL" id="OBZ76108.1"/>
    </source>
</evidence>
<dbReference type="AlphaFoldDB" id="A0A1C7MH04"/>
<name>A0A1C7MH04_GRIFR</name>
<dbReference type="Proteomes" id="UP000092993">
    <property type="component" value="Unassembled WGS sequence"/>
</dbReference>
<proteinExistence type="predicted"/>
<keyword evidence="2" id="KW-1185">Reference proteome</keyword>
<accession>A0A1C7MH04</accession>
<protein>
    <submittedName>
        <fullName evidence="1">Uncharacterized protein</fullName>
    </submittedName>
</protein>